<dbReference type="Proteomes" id="UP000198806">
    <property type="component" value="Unassembled WGS sequence"/>
</dbReference>
<dbReference type="InterPro" id="IPR050340">
    <property type="entry name" value="Cytosolic_Fe-S_CAF"/>
</dbReference>
<dbReference type="EMBL" id="FOWD01000017">
    <property type="protein sequence ID" value="SFO30040.1"/>
    <property type="molecule type" value="Genomic_DNA"/>
</dbReference>
<dbReference type="PROSITE" id="PS51379">
    <property type="entry name" value="4FE4S_FER_2"/>
    <property type="match status" value="1"/>
</dbReference>
<dbReference type="InterPro" id="IPR017896">
    <property type="entry name" value="4Fe4S_Fe-S-bd"/>
</dbReference>
<dbReference type="Pfam" id="PF02906">
    <property type="entry name" value="Fe_hyd_lg_C"/>
    <property type="match status" value="1"/>
</dbReference>
<keyword evidence="3" id="KW-1185">Reference proteome</keyword>
<dbReference type="RefSeq" id="WP_091686864.1">
    <property type="nucleotide sequence ID" value="NZ_BAABFM010000001.1"/>
</dbReference>
<dbReference type="AlphaFoldDB" id="A0A1I5G232"/>
<dbReference type="OrthoDB" id="9798098at2"/>
<protein>
    <submittedName>
        <fullName evidence="2">Iron only hydrogenase large subunit, C-terminal domain</fullName>
    </submittedName>
</protein>
<dbReference type="Gene3D" id="3.30.70.20">
    <property type="match status" value="1"/>
</dbReference>
<name>A0A1I5G232_9FIRM</name>
<dbReference type="SUPFAM" id="SSF54862">
    <property type="entry name" value="4Fe-4S ferredoxins"/>
    <property type="match status" value="1"/>
</dbReference>
<dbReference type="STRING" id="1527.SAMN04489757_11711"/>
<evidence type="ECO:0000313" key="3">
    <source>
        <dbReference type="Proteomes" id="UP000198806"/>
    </source>
</evidence>
<feature type="domain" description="4Fe-4S ferredoxin-type" evidence="1">
    <location>
        <begin position="76"/>
        <end position="105"/>
    </location>
</feature>
<organism evidence="2 3">
    <name type="scientific">Anaerocolumna aminovalerica</name>
    <dbReference type="NCBI Taxonomy" id="1527"/>
    <lineage>
        <taxon>Bacteria</taxon>
        <taxon>Bacillati</taxon>
        <taxon>Bacillota</taxon>
        <taxon>Clostridia</taxon>
        <taxon>Lachnospirales</taxon>
        <taxon>Lachnospiraceae</taxon>
        <taxon>Anaerocolumna</taxon>
    </lineage>
</organism>
<reference evidence="2 3" key="1">
    <citation type="submission" date="2016-10" db="EMBL/GenBank/DDBJ databases">
        <authorList>
            <person name="de Groot N.N."/>
        </authorList>
    </citation>
    <scope>NUCLEOTIDE SEQUENCE [LARGE SCALE GENOMIC DNA]</scope>
    <source>
        <strain evidence="2 3">DSM 1283</strain>
    </source>
</reference>
<dbReference type="InterPro" id="IPR009016">
    <property type="entry name" value="Fe_hydrogenase"/>
</dbReference>
<dbReference type="InterPro" id="IPR004108">
    <property type="entry name" value="Fe_hydrogenase_lsu_C"/>
</dbReference>
<evidence type="ECO:0000259" key="1">
    <source>
        <dbReference type="PROSITE" id="PS51379"/>
    </source>
</evidence>
<sequence length="412" mass="45558">MAAFEELYRKLVKESLETNGSPQLSTEYDPHHLDCLLYPEKYGSVIHIGNCECPIDGPAKCSESCIFDAITKDEDGVIRIDKEKCVGCYACIDNCDSKKLTASRDILPALDAMRKAKGPVYALIAPAFLGQFSNDVTPGKLRTAFKKLGFDGMIEVALFADILTLKEALEFDKNILTEADYQLTSCCCPIWIGMIRKIYHELMPHVPGAVSPMVAAGRTIKTLHPDALTMFIGPCIAKKAEAKEKDIADAVDFVLTFQEVQDIFEFANIDPAKMEESEKDHSSRAGRIYARTGGVSEAVSSTVKRLNPDRKITVRTRQADGVPACREMIAQIQKGEIQANFYEGMGCVGGCVGGPKVMIDRNLGRENVIQYGEDASYPTPIDNPYVIELLHRLGLDTVESLLEKSDIFTRYF</sequence>
<accession>A0A1I5G232</accession>
<proteinExistence type="predicted"/>
<dbReference type="SUPFAM" id="SSF53920">
    <property type="entry name" value="Fe-only hydrogenase"/>
    <property type="match status" value="1"/>
</dbReference>
<dbReference type="Gene3D" id="3.40.950.10">
    <property type="entry name" value="Fe-only Hydrogenase (Larger Subunit), Chain L, domain 3"/>
    <property type="match status" value="1"/>
</dbReference>
<gene>
    <name evidence="2" type="ORF">SAMN04489757_11711</name>
</gene>
<dbReference type="PANTHER" id="PTHR11615">
    <property type="entry name" value="NITRATE, FORMATE, IRON DEHYDROGENASE"/>
    <property type="match status" value="1"/>
</dbReference>
<evidence type="ECO:0000313" key="2">
    <source>
        <dbReference type="EMBL" id="SFO30040.1"/>
    </source>
</evidence>